<dbReference type="EMBL" id="JAWQEG010001412">
    <property type="protein sequence ID" value="KAK3879661.1"/>
    <property type="molecule type" value="Genomic_DNA"/>
</dbReference>
<protein>
    <submittedName>
        <fullName evidence="2">Uncharacterized protein</fullName>
    </submittedName>
</protein>
<gene>
    <name evidence="2" type="ORF">Pcinc_015790</name>
</gene>
<evidence type="ECO:0000313" key="2">
    <source>
        <dbReference type="EMBL" id="KAK3879661.1"/>
    </source>
</evidence>
<accession>A0AAE1FU67</accession>
<keyword evidence="3" id="KW-1185">Reference proteome</keyword>
<organism evidence="2 3">
    <name type="scientific">Petrolisthes cinctipes</name>
    <name type="common">Flat porcelain crab</name>
    <dbReference type="NCBI Taxonomy" id="88211"/>
    <lineage>
        <taxon>Eukaryota</taxon>
        <taxon>Metazoa</taxon>
        <taxon>Ecdysozoa</taxon>
        <taxon>Arthropoda</taxon>
        <taxon>Crustacea</taxon>
        <taxon>Multicrustacea</taxon>
        <taxon>Malacostraca</taxon>
        <taxon>Eumalacostraca</taxon>
        <taxon>Eucarida</taxon>
        <taxon>Decapoda</taxon>
        <taxon>Pleocyemata</taxon>
        <taxon>Anomura</taxon>
        <taxon>Galatheoidea</taxon>
        <taxon>Porcellanidae</taxon>
        <taxon>Petrolisthes</taxon>
    </lineage>
</organism>
<evidence type="ECO:0000256" key="1">
    <source>
        <dbReference type="SAM" id="Phobius"/>
    </source>
</evidence>
<feature type="transmembrane region" description="Helical" evidence="1">
    <location>
        <begin position="55"/>
        <end position="74"/>
    </location>
</feature>
<name>A0AAE1FU67_PETCI</name>
<evidence type="ECO:0000313" key="3">
    <source>
        <dbReference type="Proteomes" id="UP001286313"/>
    </source>
</evidence>
<dbReference type="AlphaFoldDB" id="A0AAE1FU67"/>
<proteinExistence type="predicted"/>
<sequence length="195" mass="21088">MVVSLQVADGFSAGQATCEEERRKNSSETPIDVCHHISPTSLKTRTMTNNTTTTTIIFASFLLLLVSSYSVSALEEKLECYKCQGFDPDLTENPDTNNKNCAVGSFDHTKVNTTTAHTATLNPTCFTLTSQGPDKTITYRFSSFQPPTFNPLTGDRGTINGYYCHTDLCNASSRTSVSVAGVVLAAFCGVMRVLG</sequence>
<comment type="caution">
    <text evidence="2">The sequence shown here is derived from an EMBL/GenBank/DDBJ whole genome shotgun (WGS) entry which is preliminary data.</text>
</comment>
<keyword evidence="1" id="KW-0472">Membrane</keyword>
<keyword evidence="1" id="KW-0812">Transmembrane</keyword>
<keyword evidence="1" id="KW-1133">Transmembrane helix</keyword>
<dbReference type="Proteomes" id="UP001286313">
    <property type="component" value="Unassembled WGS sequence"/>
</dbReference>
<reference evidence="2" key="1">
    <citation type="submission" date="2023-10" db="EMBL/GenBank/DDBJ databases">
        <title>Genome assemblies of two species of porcelain crab, Petrolisthes cinctipes and Petrolisthes manimaculis (Anomura: Porcellanidae).</title>
        <authorList>
            <person name="Angst P."/>
        </authorList>
    </citation>
    <scope>NUCLEOTIDE SEQUENCE</scope>
    <source>
        <strain evidence="2">PB745_01</strain>
        <tissue evidence="2">Gill</tissue>
    </source>
</reference>